<dbReference type="InterPro" id="IPR028157">
    <property type="entry name" value="PELOTA_dom"/>
</dbReference>
<dbReference type="GO" id="GO:0016757">
    <property type="term" value="F:glycosyltransferase activity"/>
    <property type="evidence" value="ECO:0007669"/>
    <property type="project" value="UniProtKB-KW"/>
</dbReference>
<gene>
    <name evidence="6" type="ORF">GCM10011594_16310</name>
</gene>
<feature type="region of interest" description="Disordered" evidence="1">
    <location>
        <begin position="328"/>
        <end position="355"/>
    </location>
</feature>
<sequence length="926" mass="97406">MTATTIDGSPAAPWPPDRSRPAGAVEPVGQAAPGCWVRTTFGVRLQTTGSPVGLAVDDLVRLALRHNPRRAHLLVSTVLGKHLPVHPDLVTAAGRLLGALVARELDDPDPGSGGGSAVATAEPATRSTGWTATVDAAVRAAVRSALREGADPAVLLAALPAPPPRPRPALVLGYAETATALGHLVADQLHAEWYLHSTRRAVPGVAATASFEEAHSHATTHLLLPQPPAILDADGPLVLVDDELSTGATALATIRALQAARPRDRYVVASLVDLRSADDVRAFDDLAAELGARIDAVSLVRGRVDLPPGLAAAVAGYLARTIAGSDPVPPAGEPAVASHDDPSGTTTGRATGGPAALRRLDVGWPRATADGARHGVHPADSARLSAAAAAAAVAVRGALPVAPPGGPPPRVLVLGVEEFMYLPLLLARQLARPASGGPAWDVRYQSTTRSPVHPVDRPDYPVRRRWRFAATDRPDAAPSGPPDTAPRFLYNAGWPGGSTVTDPDVVVLVADAGTDVDLACSPSGPAGALAAAGIPVLAVRVAATPGPVARTPEPLRGPEFGSYVADDVGWLVTDLSHLDLEGDLEQRERLVQSGLGHYAESLPREYVPDAAYRQLFQRTMIATATRLATAVGVVTELVLAERGSDVVLASLARAGTPVGILMRRWAAHRHGLDLPHYAVSIVRGRGIDRVALRFLADRHDPARVVFVDGWTGKGAIARELTEALWAVRESEGLAFDDDLAVLADPGRCVRTFGTRDDFLIASACLNSTVSGLVSRTVLNPAYLRPDGFHGAKFYRELAGDDVSELLVDTVAAGFDGVADEVARQCAAIRAGDRTVTFAGWAAVEELQREFGIEDVHFVKPGVGETTRVLLRRIPWRILLRERDNPDHEHLRLLAADRGVPVEIRPDLPYSCVGLIRPLGAGDRGEG</sequence>
<feature type="region of interest" description="Disordered" evidence="1">
    <location>
        <begin position="1"/>
        <end position="28"/>
    </location>
</feature>
<feature type="compositionally biased region" description="Low complexity" evidence="1">
    <location>
        <begin position="344"/>
        <end position="355"/>
    </location>
</feature>
<dbReference type="Pfam" id="PF15609">
    <property type="entry name" value="PRTase_2"/>
    <property type="match status" value="1"/>
</dbReference>
<dbReference type="Pfam" id="PF12500">
    <property type="entry name" value="TRSP"/>
    <property type="match status" value="1"/>
</dbReference>
<organism evidence="6 7">
    <name type="scientific">Nakamurella endophytica</name>
    <dbReference type="NCBI Taxonomy" id="1748367"/>
    <lineage>
        <taxon>Bacteria</taxon>
        <taxon>Bacillati</taxon>
        <taxon>Actinomycetota</taxon>
        <taxon>Actinomycetes</taxon>
        <taxon>Nakamurellales</taxon>
        <taxon>Nakamurellaceae</taxon>
        <taxon>Nakamurella</taxon>
    </lineage>
</organism>
<dbReference type="Gene3D" id="3.40.50.2020">
    <property type="match status" value="1"/>
</dbReference>
<feature type="domain" description="Orotate phosphoribosyltransferase-like" evidence="5">
    <location>
        <begin position="59"/>
        <end position="303"/>
    </location>
</feature>
<evidence type="ECO:0000259" key="4">
    <source>
        <dbReference type="Pfam" id="PF15608"/>
    </source>
</evidence>
<dbReference type="Pfam" id="PF15608">
    <property type="entry name" value="PELOTA_1"/>
    <property type="match status" value="1"/>
</dbReference>
<accession>A0A917WF53</accession>
<evidence type="ECO:0000313" key="7">
    <source>
        <dbReference type="Proteomes" id="UP000655208"/>
    </source>
</evidence>
<dbReference type="InterPro" id="IPR041688">
    <property type="entry name" value="PRTase_2"/>
</dbReference>
<dbReference type="EMBL" id="BMNA01000003">
    <property type="protein sequence ID" value="GGL97325.1"/>
    <property type="molecule type" value="Genomic_DNA"/>
</dbReference>
<keyword evidence="7" id="KW-1185">Reference proteome</keyword>
<reference evidence="6" key="1">
    <citation type="journal article" date="2014" name="Int. J. Syst. Evol. Microbiol.">
        <title>Complete genome sequence of Corynebacterium casei LMG S-19264T (=DSM 44701T), isolated from a smear-ripened cheese.</title>
        <authorList>
            <consortium name="US DOE Joint Genome Institute (JGI-PGF)"/>
            <person name="Walter F."/>
            <person name="Albersmeier A."/>
            <person name="Kalinowski J."/>
            <person name="Ruckert C."/>
        </authorList>
    </citation>
    <scope>NUCLEOTIDE SEQUENCE</scope>
    <source>
        <strain evidence="6">CGMCC 4.7308</strain>
    </source>
</reference>
<dbReference type="InterPro" id="IPR022537">
    <property type="entry name" value="TRSP_dom"/>
</dbReference>
<dbReference type="SUPFAM" id="SSF53271">
    <property type="entry name" value="PRTase-like"/>
    <property type="match status" value="1"/>
</dbReference>
<evidence type="ECO:0000256" key="1">
    <source>
        <dbReference type="SAM" id="MobiDB-lite"/>
    </source>
</evidence>
<protein>
    <submittedName>
        <fullName evidence="6">Phosphoribosyltransferase</fullName>
    </submittedName>
</protein>
<keyword evidence="6" id="KW-0808">Transferase</keyword>
<dbReference type="Proteomes" id="UP000655208">
    <property type="component" value="Unassembled WGS sequence"/>
</dbReference>
<proteinExistence type="predicted"/>
<feature type="domain" description="Cysteine protease StiP N-terminal" evidence="2">
    <location>
        <begin position="561"/>
        <end position="810"/>
    </location>
</feature>
<evidence type="ECO:0000313" key="6">
    <source>
        <dbReference type="EMBL" id="GGL97325.1"/>
    </source>
</evidence>
<dbReference type="CDD" id="cd06223">
    <property type="entry name" value="PRTases_typeI"/>
    <property type="match status" value="1"/>
</dbReference>
<dbReference type="Pfam" id="PF11202">
    <property type="entry name" value="StiP"/>
    <property type="match status" value="1"/>
</dbReference>
<evidence type="ECO:0000259" key="3">
    <source>
        <dbReference type="Pfam" id="PF12500"/>
    </source>
</evidence>
<feature type="domain" description="TRSP" evidence="3">
    <location>
        <begin position="370"/>
        <end position="515"/>
    </location>
</feature>
<dbReference type="AlphaFoldDB" id="A0A917WF53"/>
<dbReference type="InterPro" id="IPR029057">
    <property type="entry name" value="PRTase-like"/>
</dbReference>
<feature type="domain" description="PELOTA RNA-binding" evidence="4">
    <location>
        <begin position="838"/>
        <end position="916"/>
    </location>
</feature>
<evidence type="ECO:0000259" key="5">
    <source>
        <dbReference type="Pfam" id="PF15609"/>
    </source>
</evidence>
<evidence type="ECO:0000259" key="2">
    <source>
        <dbReference type="Pfam" id="PF11202"/>
    </source>
</evidence>
<reference evidence="6" key="2">
    <citation type="submission" date="2020-09" db="EMBL/GenBank/DDBJ databases">
        <authorList>
            <person name="Sun Q."/>
            <person name="Zhou Y."/>
        </authorList>
    </citation>
    <scope>NUCLEOTIDE SEQUENCE</scope>
    <source>
        <strain evidence="6">CGMCC 4.7308</strain>
    </source>
</reference>
<name>A0A917WF53_9ACTN</name>
<comment type="caution">
    <text evidence="6">The sequence shown here is derived from an EMBL/GenBank/DDBJ whole genome shotgun (WGS) entry which is preliminary data.</text>
</comment>
<dbReference type="InterPro" id="IPR000836">
    <property type="entry name" value="PRTase_dom"/>
</dbReference>
<dbReference type="InterPro" id="IPR011215">
    <property type="entry name" value="StiP_N"/>
</dbReference>
<keyword evidence="6" id="KW-0328">Glycosyltransferase</keyword>